<dbReference type="InterPro" id="IPR052787">
    <property type="entry name" value="MAVS"/>
</dbReference>
<feature type="compositionally biased region" description="Acidic residues" evidence="2">
    <location>
        <begin position="711"/>
        <end position="730"/>
    </location>
</feature>
<feature type="coiled-coil region" evidence="1">
    <location>
        <begin position="217"/>
        <end position="244"/>
    </location>
</feature>
<feature type="compositionally biased region" description="Basic and acidic residues" evidence="2">
    <location>
        <begin position="691"/>
        <end position="704"/>
    </location>
</feature>
<accession>D8RT87</accession>
<dbReference type="Gramene" id="EFJ24636">
    <property type="protein sequence ID" value="EFJ24636"/>
    <property type="gene ID" value="SELMODRAFT_442417"/>
</dbReference>
<reference evidence="3 4" key="1">
    <citation type="journal article" date="2011" name="Science">
        <title>The Selaginella genome identifies genetic changes associated with the evolution of vascular plants.</title>
        <authorList>
            <person name="Banks J.A."/>
            <person name="Nishiyama T."/>
            <person name="Hasebe M."/>
            <person name="Bowman J.L."/>
            <person name="Gribskov M."/>
            <person name="dePamphilis C."/>
            <person name="Albert V.A."/>
            <person name="Aono N."/>
            <person name="Aoyama T."/>
            <person name="Ambrose B.A."/>
            <person name="Ashton N.W."/>
            <person name="Axtell M.J."/>
            <person name="Barker E."/>
            <person name="Barker M.S."/>
            <person name="Bennetzen J.L."/>
            <person name="Bonawitz N.D."/>
            <person name="Chapple C."/>
            <person name="Cheng C."/>
            <person name="Correa L.G."/>
            <person name="Dacre M."/>
            <person name="DeBarry J."/>
            <person name="Dreyer I."/>
            <person name="Elias M."/>
            <person name="Engstrom E.M."/>
            <person name="Estelle M."/>
            <person name="Feng L."/>
            <person name="Finet C."/>
            <person name="Floyd S.K."/>
            <person name="Frommer W.B."/>
            <person name="Fujita T."/>
            <person name="Gramzow L."/>
            <person name="Gutensohn M."/>
            <person name="Harholt J."/>
            <person name="Hattori M."/>
            <person name="Heyl A."/>
            <person name="Hirai T."/>
            <person name="Hiwatashi Y."/>
            <person name="Ishikawa M."/>
            <person name="Iwata M."/>
            <person name="Karol K.G."/>
            <person name="Koehler B."/>
            <person name="Kolukisaoglu U."/>
            <person name="Kubo M."/>
            <person name="Kurata T."/>
            <person name="Lalonde S."/>
            <person name="Li K."/>
            <person name="Li Y."/>
            <person name="Litt A."/>
            <person name="Lyons E."/>
            <person name="Manning G."/>
            <person name="Maruyama T."/>
            <person name="Michael T.P."/>
            <person name="Mikami K."/>
            <person name="Miyazaki S."/>
            <person name="Morinaga S."/>
            <person name="Murata T."/>
            <person name="Mueller-Roeber B."/>
            <person name="Nelson D.R."/>
            <person name="Obara M."/>
            <person name="Oguri Y."/>
            <person name="Olmstead R.G."/>
            <person name="Onodera N."/>
            <person name="Petersen B.L."/>
            <person name="Pils B."/>
            <person name="Prigge M."/>
            <person name="Rensing S.A."/>
            <person name="Riano-Pachon D.M."/>
            <person name="Roberts A.W."/>
            <person name="Sato Y."/>
            <person name="Scheller H.V."/>
            <person name="Schulz B."/>
            <person name="Schulz C."/>
            <person name="Shakirov E.V."/>
            <person name="Shibagaki N."/>
            <person name="Shinohara N."/>
            <person name="Shippen D.E."/>
            <person name="Soerensen I."/>
            <person name="Sotooka R."/>
            <person name="Sugimoto N."/>
            <person name="Sugita M."/>
            <person name="Sumikawa N."/>
            <person name="Tanurdzic M."/>
            <person name="Theissen G."/>
            <person name="Ulvskov P."/>
            <person name="Wakazuki S."/>
            <person name="Weng J.K."/>
            <person name="Willats W.W."/>
            <person name="Wipf D."/>
            <person name="Wolf P.G."/>
            <person name="Yang L."/>
            <person name="Zimmer A.D."/>
            <person name="Zhu Q."/>
            <person name="Mitros T."/>
            <person name="Hellsten U."/>
            <person name="Loque D."/>
            <person name="Otillar R."/>
            <person name="Salamov A."/>
            <person name="Schmutz J."/>
            <person name="Shapiro H."/>
            <person name="Lindquist E."/>
            <person name="Lucas S."/>
            <person name="Rokhsar D."/>
            <person name="Grigoriev I.V."/>
        </authorList>
    </citation>
    <scope>NUCLEOTIDE SEQUENCE [LARGE SCALE GENOMIC DNA]</scope>
</reference>
<sequence>MEVLRRSGSSLPIAAARLGNRNHNLLASLKNRPPGAARSAIAQSGHFASGMEDHIMENDGEPCPLIGFRAVCNKAQGQLDPASPHARNAALMPFLFYIHPSNSGHLHVLTSDFHYNTWHGSFTCEYLNNLKESIGIKDGFTTYLQGLHDGFSSSKVKVELGGPASAVGGEGASCARLKTWINVHGAAREVALDLELSQGRCANDTMGTLAWELFDSLMHAKGQISHLERALKEEKEKCAKVLDAVVQGKPTSVHFISSKATNWRPDVSPPLATLIQPSRSLINCSEGRVNSTRSSALKLAAANRYGRTTKVEGRYQEKSYTSVHSVSDKKEEGIIGESHMADRKDDALLTPGPLESAACSPLGSEMLNFVGDKRKVENSEEVNSGVMTWARRHYMEWRKEQGLPEKQIEDMPLNEFADSLVKFFLMVKKRNGSLFPSESLKSMFRAFVRILRSHYRSLYLQGKYDGPTVDASKDIIFEKARLACLEAMKYSIIHGGSAKKRRVNDRGPASEEDILHHPANQTTHAHGLARRLCYYLIHRFRIFGYMELYDTTDLEFRRSSDEKGNIFWEYDERRAMKFKNKEVFREIVRSFELDVVECLDKYYMHLPSKPIEDEPRRLFLTPISKPRSNVWFCHQNISAKTLRSWYRYMAPTSKGSTIPQNHTLNLNQPRNVKPCAMDMDEMASEGPMEEELTKVTREHHHPEFGRGGGSDAEEANTDNDEEITDTELPEGADGSNQVDPSASDLEEITM</sequence>
<organism evidence="4">
    <name type="scientific">Selaginella moellendorffii</name>
    <name type="common">Spikemoss</name>
    <dbReference type="NCBI Taxonomy" id="88036"/>
    <lineage>
        <taxon>Eukaryota</taxon>
        <taxon>Viridiplantae</taxon>
        <taxon>Streptophyta</taxon>
        <taxon>Embryophyta</taxon>
        <taxon>Tracheophyta</taxon>
        <taxon>Lycopodiopsida</taxon>
        <taxon>Selaginellales</taxon>
        <taxon>Selaginellaceae</taxon>
        <taxon>Selaginella</taxon>
    </lineage>
</organism>
<dbReference type="PANTHER" id="PTHR21446:SF12">
    <property type="entry name" value="POTASSIUM CHANNEL TETRAMERIZATION DOMAIN CONTAINING 1"/>
    <property type="match status" value="1"/>
</dbReference>
<dbReference type="AlphaFoldDB" id="D8RT87"/>
<protein>
    <submittedName>
        <fullName evidence="3">Uncharacterized protein</fullName>
    </submittedName>
</protein>
<evidence type="ECO:0000313" key="4">
    <source>
        <dbReference type="Proteomes" id="UP000001514"/>
    </source>
</evidence>
<proteinExistence type="predicted"/>
<dbReference type="EMBL" id="GL377589">
    <property type="protein sequence ID" value="EFJ24636.1"/>
    <property type="molecule type" value="Genomic_DNA"/>
</dbReference>
<dbReference type="InParanoid" id="D8RT87"/>
<dbReference type="HOGENOM" id="CLU_371066_0_0_1"/>
<feature type="region of interest" description="Disordered" evidence="2">
    <location>
        <begin position="683"/>
        <end position="750"/>
    </location>
</feature>
<dbReference type="PANTHER" id="PTHR21446">
    <property type="entry name" value="DUF3504 DOMAIN-CONTAINING PROTEIN"/>
    <property type="match status" value="1"/>
</dbReference>
<dbReference type="eggNOG" id="ENOG502RVB1">
    <property type="taxonomic scope" value="Eukaryota"/>
</dbReference>
<dbReference type="STRING" id="88036.D8RT87"/>
<keyword evidence="1" id="KW-0175">Coiled coil</keyword>
<name>D8RT87_SELML</name>
<dbReference type="Proteomes" id="UP000001514">
    <property type="component" value="Unassembled WGS sequence"/>
</dbReference>
<evidence type="ECO:0000313" key="3">
    <source>
        <dbReference type="EMBL" id="EFJ24636.1"/>
    </source>
</evidence>
<dbReference type="KEGG" id="smo:SELMODRAFT_442417"/>
<evidence type="ECO:0000256" key="1">
    <source>
        <dbReference type="SAM" id="Coils"/>
    </source>
</evidence>
<dbReference type="OMA" id="WARRHYL"/>
<evidence type="ECO:0000256" key="2">
    <source>
        <dbReference type="SAM" id="MobiDB-lite"/>
    </source>
</evidence>
<gene>
    <name evidence="3" type="ORF">SELMODRAFT_442417</name>
</gene>
<keyword evidence="4" id="KW-1185">Reference proteome</keyword>